<dbReference type="Pfam" id="PF01547">
    <property type="entry name" value="SBP_bac_1"/>
    <property type="match status" value="1"/>
</dbReference>
<evidence type="ECO:0000313" key="4">
    <source>
        <dbReference type="Proteomes" id="UP000784880"/>
    </source>
</evidence>
<protein>
    <submittedName>
        <fullName evidence="3">Extracellular solute-binding protein</fullName>
    </submittedName>
</protein>
<organism evidence="3 4">
    <name type="scientific">Evansella tamaricis</name>
    <dbReference type="NCBI Taxonomy" id="2069301"/>
    <lineage>
        <taxon>Bacteria</taxon>
        <taxon>Bacillati</taxon>
        <taxon>Bacillota</taxon>
        <taxon>Bacilli</taxon>
        <taxon>Bacillales</taxon>
        <taxon>Bacillaceae</taxon>
        <taxon>Evansella</taxon>
    </lineage>
</organism>
<dbReference type="PROSITE" id="PS51257">
    <property type="entry name" value="PROKAR_LIPOPROTEIN"/>
    <property type="match status" value="1"/>
</dbReference>
<name>A0ABS6JDH0_9BACI</name>
<reference evidence="3 4" key="1">
    <citation type="submission" date="2021-06" db="EMBL/GenBank/DDBJ databases">
        <title>Bacillus sp. RD4P76, an endophyte from a halophyte.</title>
        <authorList>
            <person name="Sun J.-Q."/>
        </authorList>
    </citation>
    <scope>NUCLEOTIDE SEQUENCE [LARGE SCALE GENOMIC DNA]</scope>
    <source>
        <strain evidence="3 4">CGMCC 1.15917</strain>
    </source>
</reference>
<sequence>MSVKIKALFILMVCAMTLTVFAACSSDTETESTESNDTTDNASNESDNSTESNDEPENTGEEQVEIRFMWWGNQDRHDRTLEVIEMYEADNPNVKIDYEFLGFDDYSEKLATQAAGGNAPDVFQMVDRWLPQYTQSEVLADLQPYIDSGAINTDNIDQTGLAPGYIGDQLVGLNTGSNAFALAYNPDMFDEAGVDYPAPGDTWEDYVAKGREVQEALDLKYAIRNDVQHDRGFGVWLRQNGGWLYNDEGTTRGWDDDKLFLDYINFWLDLEVDGLVPPADVLEATGAIEDYLLVSGDVPMQVIHSNQIVAVSNAANRDFELTTLPFGASGESGQYIRASLFFSMNTNTEHPDEVVKFMDYLTNSIEAHEVFQGDRGVPISSEIRDHLYDSAERTVQQQFEYIDLISEYAGSAPPPPPPTGQEMDRFFEVVIYEVLYGLKSPEEALEDYKKGVQDIIDRN</sequence>
<feature type="signal peptide" evidence="2">
    <location>
        <begin position="1"/>
        <end position="22"/>
    </location>
</feature>
<comment type="caution">
    <text evidence="3">The sequence shown here is derived from an EMBL/GenBank/DDBJ whole genome shotgun (WGS) entry which is preliminary data.</text>
</comment>
<evidence type="ECO:0000256" key="1">
    <source>
        <dbReference type="SAM" id="MobiDB-lite"/>
    </source>
</evidence>
<dbReference type="PANTHER" id="PTHR43649">
    <property type="entry name" value="ARABINOSE-BINDING PROTEIN-RELATED"/>
    <property type="match status" value="1"/>
</dbReference>
<proteinExistence type="predicted"/>
<evidence type="ECO:0000256" key="2">
    <source>
        <dbReference type="SAM" id="SignalP"/>
    </source>
</evidence>
<dbReference type="CDD" id="cd13585">
    <property type="entry name" value="PBP2_TMBP_like"/>
    <property type="match status" value="1"/>
</dbReference>
<accession>A0ABS6JDH0</accession>
<dbReference type="PANTHER" id="PTHR43649:SF11">
    <property type="entry name" value="ABC TRANSPORTER SUBSTRATE-BINDING PROTEIN YESO-RELATED"/>
    <property type="match status" value="1"/>
</dbReference>
<keyword evidence="2" id="KW-0732">Signal</keyword>
<dbReference type="EMBL" id="JAHQCS010000079">
    <property type="protein sequence ID" value="MBU9711626.1"/>
    <property type="molecule type" value="Genomic_DNA"/>
</dbReference>
<keyword evidence="4" id="KW-1185">Reference proteome</keyword>
<dbReference type="InterPro" id="IPR050490">
    <property type="entry name" value="Bact_solute-bd_prot1"/>
</dbReference>
<gene>
    <name evidence="3" type="ORF">KS419_07750</name>
</gene>
<dbReference type="RefSeq" id="WP_217065602.1">
    <property type="nucleotide sequence ID" value="NZ_JAHQCS010000079.1"/>
</dbReference>
<dbReference type="Proteomes" id="UP000784880">
    <property type="component" value="Unassembled WGS sequence"/>
</dbReference>
<feature type="compositionally biased region" description="Acidic residues" evidence="1">
    <location>
        <begin position="52"/>
        <end position="62"/>
    </location>
</feature>
<feature type="region of interest" description="Disordered" evidence="1">
    <location>
        <begin position="27"/>
        <end position="62"/>
    </location>
</feature>
<evidence type="ECO:0000313" key="3">
    <source>
        <dbReference type="EMBL" id="MBU9711626.1"/>
    </source>
</evidence>
<dbReference type="InterPro" id="IPR006059">
    <property type="entry name" value="SBP"/>
</dbReference>
<feature type="chain" id="PRO_5045718313" evidence="2">
    <location>
        <begin position="23"/>
        <end position="459"/>
    </location>
</feature>
<feature type="compositionally biased region" description="Low complexity" evidence="1">
    <location>
        <begin position="35"/>
        <end position="51"/>
    </location>
</feature>